<reference evidence="2 3" key="1">
    <citation type="submission" date="2016-11" db="EMBL/GenBank/DDBJ databases">
        <title>Genome sequence of Sphingomonas jeddahensis G39.</title>
        <authorList>
            <person name="Poehlein A."/>
            <person name="Wuebbeler J.H."/>
            <person name="Steinbuechel A."/>
            <person name="Daniel R."/>
        </authorList>
    </citation>
    <scope>NUCLEOTIDE SEQUENCE [LARGE SCALE GENOMIC DNA]</scope>
    <source>
        <strain evidence="2 3">G39</strain>
    </source>
</reference>
<protein>
    <recommendedName>
        <fullName evidence="1">TfoX N-terminal domain-containing protein</fullName>
    </recommendedName>
</protein>
<gene>
    <name evidence="2" type="ORF">SPHI_10480</name>
</gene>
<dbReference type="EMBL" id="MPSB01000003">
    <property type="protein sequence ID" value="ONF96854.1"/>
    <property type="molecule type" value="Genomic_DNA"/>
</dbReference>
<dbReference type="Pfam" id="PF04993">
    <property type="entry name" value="TfoX_N"/>
    <property type="match status" value="1"/>
</dbReference>
<proteinExistence type="predicted"/>
<keyword evidence="3" id="KW-1185">Reference proteome</keyword>
<evidence type="ECO:0000313" key="2">
    <source>
        <dbReference type="EMBL" id="ONF96854.1"/>
    </source>
</evidence>
<dbReference type="Gene3D" id="3.30.1460.30">
    <property type="entry name" value="YgaC/TfoX-N like chaperone"/>
    <property type="match status" value="1"/>
</dbReference>
<dbReference type="SUPFAM" id="SSF159894">
    <property type="entry name" value="YgaC/TfoX-N like"/>
    <property type="match status" value="1"/>
</dbReference>
<comment type="caution">
    <text evidence="2">The sequence shown here is derived from an EMBL/GenBank/DDBJ whole genome shotgun (WGS) entry which is preliminary data.</text>
</comment>
<evidence type="ECO:0000259" key="1">
    <source>
        <dbReference type="Pfam" id="PF04993"/>
    </source>
</evidence>
<feature type="domain" description="TfoX N-terminal" evidence="1">
    <location>
        <begin position="15"/>
        <end position="96"/>
    </location>
</feature>
<accession>A0A1V2EXG8</accession>
<dbReference type="InterPro" id="IPR007076">
    <property type="entry name" value="TfoX_N"/>
</dbReference>
<dbReference type="AlphaFoldDB" id="A0A1V2EXG8"/>
<organism evidence="2 3">
    <name type="scientific">Sphingomonas jeddahensis</name>
    <dbReference type="NCBI Taxonomy" id="1915074"/>
    <lineage>
        <taxon>Bacteria</taxon>
        <taxon>Pseudomonadati</taxon>
        <taxon>Pseudomonadota</taxon>
        <taxon>Alphaproteobacteria</taxon>
        <taxon>Sphingomonadales</taxon>
        <taxon>Sphingomonadaceae</taxon>
        <taxon>Sphingomonas</taxon>
    </lineage>
</organism>
<dbReference type="RefSeq" id="WP_076743820.1">
    <property type="nucleotide sequence ID" value="NZ_MPSB01000003.1"/>
</dbReference>
<dbReference type="STRING" id="1915074.SPHI_10480"/>
<dbReference type="OrthoDB" id="1524907at2"/>
<name>A0A1V2EXG8_9SPHN</name>
<dbReference type="Proteomes" id="UP000188729">
    <property type="component" value="Unassembled WGS sequence"/>
</dbReference>
<evidence type="ECO:0000313" key="3">
    <source>
        <dbReference type="Proteomes" id="UP000188729"/>
    </source>
</evidence>
<sequence length="111" mass="12132">MATQQRTVDYLLEQATGAGTVSAKPMFGEYGVYVDGKMIGSVCDDRLYVKPTASGRVHAEPVSDGAPYPGAKSHLLIEADRWDDAEWLGELLRVTAAELPIPKPRKPKRSM</sequence>